<dbReference type="AlphaFoldDB" id="A0A366D7F1"/>
<proteinExistence type="predicted"/>
<name>A0A366D7F1_9GAMM</name>
<sequence>MSEALSAYWGAQSARTIDLHMMGLTPARHRRAMMQLSREVAKWAAKGSFSYRQTNSRNWHHNRAQRLRQRKIRAGYLPYRDEAWKNNRQAIFANLGNNELGELATDNWVSGDGDCYLQDDIQEYWKRHQRQWLWQRTGWLSNSQASWLENFYVLSNDMVSSSTTNNEQRLVGLQASIAQQKQWAMRPSKRIQARVMQQLELRRDPTTKDKRPVSQTWIRQHISQLHGLSLLLALNDRDNEAQSVLTNRLQRERFTSDPQWVRAIAAAVVAIN</sequence>
<gene>
    <name evidence="1" type="ORF">DFP76_101191</name>
</gene>
<accession>A0A366D7F1</accession>
<evidence type="ECO:0000313" key="2">
    <source>
        <dbReference type="Proteomes" id="UP000252086"/>
    </source>
</evidence>
<reference evidence="1 2" key="1">
    <citation type="submission" date="2018-06" db="EMBL/GenBank/DDBJ databases">
        <title>Genomic Encyclopedia of Type Strains, Phase III (KMG-III): the genomes of soil and plant-associated and newly described type strains.</title>
        <authorList>
            <person name="Whitman W."/>
        </authorList>
    </citation>
    <scope>NUCLEOTIDE SEQUENCE [LARGE SCALE GENOMIC DNA]</scope>
    <source>
        <strain evidence="1 2">CECT 7732</strain>
    </source>
</reference>
<evidence type="ECO:0000313" key="1">
    <source>
        <dbReference type="EMBL" id="RBO85916.1"/>
    </source>
</evidence>
<protein>
    <submittedName>
        <fullName evidence="1">Uncharacterized protein</fullName>
    </submittedName>
</protein>
<dbReference type="EMBL" id="QNRF01000001">
    <property type="protein sequence ID" value="RBO85916.1"/>
    <property type="molecule type" value="Genomic_DNA"/>
</dbReference>
<dbReference type="Proteomes" id="UP000252086">
    <property type="component" value="Unassembled WGS sequence"/>
</dbReference>
<comment type="caution">
    <text evidence="1">The sequence shown here is derived from an EMBL/GenBank/DDBJ whole genome shotgun (WGS) entry which is preliminary data.</text>
</comment>
<organism evidence="1 2">
    <name type="scientific">Marinomonas aquiplantarum</name>
    <dbReference type="NCBI Taxonomy" id="491951"/>
    <lineage>
        <taxon>Bacteria</taxon>
        <taxon>Pseudomonadati</taxon>
        <taxon>Pseudomonadota</taxon>
        <taxon>Gammaproteobacteria</taxon>
        <taxon>Oceanospirillales</taxon>
        <taxon>Oceanospirillaceae</taxon>
        <taxon>Marinomonas</taxon>
    </lineage>
</organism>
<keyword evidence="2" id="KW-1185">Reference proteome</keyword>